<keyword evidence="3" id="KW-1185">Reference proteome</keyword>
<dbReference type="Proteomes" id="UP000199675">
    <property type="component" value="Unassembled WGS sequence"/>
</dbReference>
<proteinExistence type="predicted"/>
<evidence type="ECO:0000313" key="2">
    <source>
        <dbReference type="EMBL" id="SDX49256.1"/>
    </source>
</evidence>
<dbReference type="EMBL" id="FNNE01000005">
    <property type="protein sequence ID" value="SDX01752.1"/>
    <property type="molecule type" value="Genomic_DNA"/>
</dbReference>
<evidence type="ECO:0000313" key="3">
    <source>
        <dbReference type="Proteomes" id="UP000199675"/>
    </source>
</evidence>
<dbReference type="AlphaFoldDB" id="A0A1H2Y952"/>
<gene>
    <name evidence="1" type="ORF">SAMN04487960_105304</name>
    <name evidence="2" type="ORF">SAMN04487960_11034</name>
</gene>
<evidence type="ECO:0000313" key="1">
    <source>
        <dbReference type="EMBL" id="SDX01752.1"/>
    </source>
</evidence>
<organism evidence="1 3">
    <name type="scientific">Marinobacter mobilis</name>
    <dbReference type="NCBI Taxonomy" id="488533"/>
    <lineage>
        <taxon>Bacteria</taxon>
        <taxon>Pseudomonadati</taxon>
        <taxon>Pseudomonadota</taxon>
        <taxon>Gammaproteobacteria</taxon>
        <taxon>Pseudomonadales</taxon>
        <taxon>Marinobacteraceae</taxon>
        <taxon>Marinobacter</taxon>
    </lineage>
</organism>
<dbReference type="OrthoDB" id="9821805at2"/>
<sequence>MYYKRLTDEAQLTAFKEGFEKASGNSVSMDYLYGAGVFGLYRKGTMIGGFVLNNGPQLRYAAMLGPHCAQLPFSLSDVVEITCYFLTERTPFHCSLAGLIIALECWRSGQSYILAGTRIEKVFQTHSRVIPNVFHQGLVDTPNGRQHWWFYWAERKQMPMTVLQEIGFRYLPRRKRALTA</sequence>
<dbReference type="EMBL" id="FNNE01000010">
    <property type="protein sequence ID" value="SDX49256.1"/>
    <property type="molecule type" value="Genomic_DNA"/>
</dbReference>
<accession>A0A1H2Y952</accession>
<dbReference type="RefSeq" id="WP_091813189.1">
    <property type="nucleotide sequence ID" value="NZ_FNNE01000005.1"/>
</dbReference>
<reference evidence="1 3" key="1">
    <citation type="submission" date="2016-10" db="EMBL/GenBank/DDBJ databases">
        <authorList>
            <person name="de Groot N.N."/>
        </authorList>
    </citation>
    <scope>NUCLEOTIDE SEQUENCE [LARGE SCALE GENOMIC DNA]</scope>
    <source>
        <strain evidence="1 3">CGMCC 1.7059</strain>
    </source>
</reference>
<name>A0A1H2Y952_9GAMM</name>
<protein>
    <submittedName>
        <fullName evidence="1">Uncharacterized protein</fullName>
    </submittedName>
</protein>